<dbReference type="SUPFAM" id="SSF51391">
    <property type="entry name" value="Thiamin phosphate synthase"/>
    <property type="match status" value="1"/>
</dbReference>
<dbReference type="EMBL" id="JADBED010000001">
    <property type="protein sequence ID" value="MBE1525126.1"/>
    <property type="molecule type" value="Genomic_DNA"/>
</dbReference>
<feature type="domain" description="Thiamine phosphate synthase/TenI" evidence="13">
    <location>
        <begin position="52"/>
        <end position="221"/>
    </location>
</feature>
<keyword evidence="6 10" id="KW-0784">Thiamine biosynthesis</keyword>
<evidence type="ECO:0000256" key="3">
    <source>
        <dbReference type="ARBA" id="ARBA00022679"/>
    </source>
</evidence>
<dbReference type="Proteomes" id="UP000643525">
    <property type="component" value="Unassembled WGS sequence"/>
</dbReference>
<name>A0ABR9JGQ9_9MICC</name>
<evidence type="ECO:0000313" key="15">
    <source>
        <dbReference type="Proteomes" id="UP000643525"/>
    </source>
</evidence>
<comment type="caution">
    <text evidence="14">The sequence shown here is derived from an EMBL/GenBank/DDBJ whole genome shotgun (WGS) entry which is preliminary data.</text>
</comment>
<dbReference type="HAMAP" id="MF_00097">
    <property type="entry name" value="TMP_synthase"/>
    <property type="match status" value="1"/>
</dbReference>
<dbReference type="InterPro" id="IPR034291">
    <property type="entry name" value="TMP_synthase"/>
</dbReference>
<comment type="cofactor">
    <cofactor evidence="10">
        <name>Mg(2+)</name>
        <dbReference type="ChEBI" id="CHEBI:18420"/>
    </cofactor>
    <text evidence="10">Binds 1 Mg(2+) ion per subunit.</text>
</comment>
<keyword evidence="4 10" id="KW-0479">Metal-binding</keyword>
<accession>A0ABR9JGQ9</accession>
<evidence type="ECO:0000256" key="10">
    <source>
        <dbReference type="HAMAP-Rule" id="MF_00097"/>
    </source>
</evidence>
<evidence type="ECO:0000256" key="8">
    <source>
        <dbReference type="ARBA" id="ARBA00047851"/>
    </source>
</evidence>
<dbReference type="InterPro" id="IPR013785">
    <property type="entry name" value="Aldolase_TIM"/>
</dbReference>
<keyword evidence="15" id="KW-1185">Reference proteome</keyword>
<evidence type="ECO:0000256" key="5">
    <source>
        <dbReference type="ARBA" id="ARBA00022842"/>
    </source>
</evidence>
<evidence type="ECO:0000256" key="12">
    <source>
        <dbReference type="RuleBase" id="RU004253"/>
    </source>
</evidence>
<feature type="binding site" evidence="10">
    <location>
        <position position="140"/>
    </location>
    <ligand>
        <name>4-amino-2-methyl-5-(diphosphooxymethyl)pyrimidine</name>
        <dbReference type="ChEBI" id="CHEBI:57841"/>
    </ligand>
</feature>
<dbReference type="PANTHER" id="PTHR20857">
    <property type="entry name" value="THIAMINE-PHOSPHATE PYROPHOSPHORYLASE"/>
    <property type="match status" value="1"/>
</dbReference>
<feature type="binding site" evidence="10">
    <location>
        <begin position="69"/>
        <end position="73"/>
    </location>
    <ligand>
        <name>4-amino-2-methyl-5-(diphosphooxymethyl)pyrimidine</name>
        <dbReference type="ChEBI" id="CHEBI:57841"/>
    </ligand>
</feature>
<dbReference type="InterPro" id="IPR036206">
    <property type="entry name" value="ThiamineP_synth_sf"/>
</dbReference>
<comment type="catalytic activity">
    <reaction evidence="7 10 11">
        <text>4-methyl-5-(2-phosphooxyethyl)-thiazole + 4-amino-2-methyl-5-(diphosphooxymethyl)pyrimidine + H(+) = thiamine phosphate + diphosphate</text>
        <dbReference type="Rhea" id="RHEA:22328"/>
        <dbReference type="ChEBI" id="CHEBI:15378"/>
        <dbReference type="ChEBI" id="CHEBI:33019"/>
        <dbReference type="ChEBI" id="CHEBI:37575"/>
        <dbReference type="ChEBI" id="CHEBI:57841"/>
        <dbReference type="ChEBI" id="CHEBI:58296"/>
        <dbReference type="EC" id="2.5.1.3"/>
    </reaction>
</comment>
<comment type="function">
    <text evidence="1 10">Condenses 4-methyl-5-(beta-hydroxyethyl)thiazole monophosphate (THZ-P) and 2-methyl-4-amino-5-hydroxymethyl pyrimidine pyrophosphate (HMP-PP) to form thiamine monophosphate (TMP).</text>
</comment>
<evidence type="ECO:0000313" key="14">
    <source>
        <dbReference type="EMBL" id="MBE1525126.1"/>
    </source>
</evidence>
<evidence type="ECO:0000256" key="2">
    <source>
        <dbReference type="ARBA" id="ARBA00005165"/>
    </source>
</evidence>
<dbReference type="PANTHER" id="PTHR20857:SF15">
    <property type="entry name" value="THIAMINE-PHOSPHATE SYNTHASE"/>
    <property type="match status" value="1"/>
</dbReference>
<dbReference type="CDD" id="cd00564">
    <property type="entry name" value="TMP_TenI"/>
    <property type="match status" value="1"/>
</dbReference>
<protein>
    <recommendedName>
        <fullName evidence="10">Thiamine-phosphate synthase</fullName>
        <shortName evidence="10">TP synthase</shortName>
        <shortName evidence="10">TPS</shortName>
        <ecNumber evidence="10">2.5.1.3</ecNumber>
    </recommendedName>
    <alternativeName>
        <fullName evidence="10">Thiamine-phosphate pyrophosphorylase</fullName>
        <shortName evidence="10">TMP pyrophosphorylase</shortName>
        <shortName evidence="10">TMP-PPase</shortName>
    </alternativeName>
</protein>
<feature type="binding site" evidence="10">
    <location>
        <position position="170"/>
    </location>
    <ligand>
        <name>4-amino-2-methyl-5-(diphosphooxymethyl)pyrimidine</name>
        <dbReference type="ChEBI" id="CHEBI:57841"/>
    </ligand>
</feature>
<comment type="caution">
    <text evidence="10">Lacks conserved residue(s) required for the propagation of feature annotation.</text>
</comment>
<comment type="catalytic activity">
    <reaction evidence="8 10 11">
        <text>2-(2-carboxy-4-methylthiazol-5-yl)ethyl phosphate + 4-amino-2-methyl-5-(diphosphooxymethyl)pyrimidine + 2 H(+) = thiamine phosphate + CO2 + diphosphate</text>
        <dbReference type="Rhea" id="RHEA:47848"/>
        <dbReference type="ChEBI" id="CHEBI:15378"/>
        <dbReference type="ChEBI" id="CHEBI:16526"/>
        <dbReference type="ChEBI" id="CHEBI:33019"/>
        <dbReference type="ChEBI" id="CHEBI:37575"/>
        <dbReference type="ChEBI" id="CHEBI:57841"/>
        <dbReference type="ChEBI" id="CHEBI:62890"/>
        <dbReference type="EC" id="2.5.1.3"/>
    </reaction>
</comment>
<dbReference type="Gene3D" id="3.20.20.70">
    <property type="entry name" value="Aldolase class I"/>
    <property type="match status" value="1"/>
</dbReference>
<feature type="binding site" evidence="10">
    <location>
        <begin position="167"/>
        <end position="169"/>
    </location>
    <ligand>
        <name>2-[(2R,5Z)-2-carboxy-4-methylthiazol-5(2H)-ylidene]ethyl phosphate</name>
        <dbReference type="ChEBI" id="CHEBI:62899"/>
    </ligand>
</feature>
<proteinExistence type="inferred from homology"/>
<dbReference type="Pfam" id="PF02581">
    <property type="entry name" value="TMP-TENI"/>
    <property type="match status" value="1"/>
</dbReference>
<dbReference type="NCBIfam" id="TIGR00693">
    <property type="entry name" value="thiE"/>
    <property type="match status" value="1"/>
</dbReference>
<keyword evidence="5 10" id="KW-0460">Magnesium</keyword>
<evidence type="ECO:0000259" key="13">
    <source>
        <dbReference type="Pfam" id="PF02581"/>
    </source>
</evidence>
<evidence type="ECO:0000256" key="1">
    <source>
        <dbReference type="ARBA" id="ARBA00003814"/>
    </source>
</evidence>
<gene>
    <name evidence="10" type="primary">thiE</name>
    <name evidence="14" type="ORF">H4W27_002244</name>
</gene>
<sequence>MSETLPTTPEPTHLGHLRRERLLSARLYVCTDLQRFITRPEAGPVDELDFDALREFFVAAYTGGVDIIQVRDKQVTVQTEIAALVLLRQVANEYGGLSAANDRADVAAIAGVDVFHVGQEDLSTEEARLVLGDDVVIGRSCHSIEQVREADSDIGLDYFCTGPIWETPTKPGRAAVGLELPAQAAALESSKVFFAIGGIDETNIAQVTEAGADRVVVVRAVTQASDPAASARALRDQLPA</sequence>
<comment type="similarity">
    <text evidence="10 11">Belongs to the thiamine-phosphate synthase family.</text>
</comment>
<evidence type="ECO:0000256" key="11">
    <source>
        <dbReference type="RuleBase" id="RU003826"/>
    </source>
</evidence>
<feature type="binding site" evidence="10">
    <location>
        <position position="121"/>
    </location>
    <ligand>
        <name>Mg(2+)</name>
        <dbReference type="ChEBI" id="CHEBI:18420"/>
    </ligand>
</feature>
<feature type="binding site" evidence="10">
    <location>
        <position position="101"/>
    </location>
    <ligand>
        <name>4-amino-2-methyl-5-(diphosphooxymethyl)pyrimidine</name>
        <dbReference type="ChEBI" id="CHEBI:57841"/>
    </ligand>
</feature>
<feature type="binding site" evidence="10">
    <location>
        <position position="198"/>
    </location>
    <ligand>
        <name>2-[(2R,5Z)-2-carboxy-4-methylthiazol-5(2H)-ylidene]ethyl phosphate</name>
        <dbReference type="ChEBI" id="CHEBI:62899"/>
    </ligand>
</feature>
<feature type="binding site" evidence="10">
    <location>
        <position position="102"/>
    </location>
    <ligand>
        <name>Mg(2+)</name>
        <dbReference type="ChEBI" id="CHEBI:18420"/>
    </ligand>
</feature>
<dbReference type="EC" id="2.5.1.3" evidence="10"/>
<organism evidence="14 15">
    <name type="scientific">Nesterenkonia lutea</name>
    <dbReference type="NCBI Taxonomy" id="272919"/>
    <lineage>
        <taxon>Bacteria</taxon>
        <taxon>Bacillati</taxon>
        <taxon>Actinomycetota</taxon>
        <taxon>Actinomycetes</taxon>
        <taxon>Micrococcales</taxon>
        <taxon>Micrococcaceae</taxon>
        <taxon>Nesterenkonia</taxon>
    </lineage>
</organism>
<dbReference type="InterPro" id="IPR022998">
    <property type="entry name" value="ThiamineP_synth_TenI"/>
</dbReference>
<comment type="pathway">
    <text evidence="2 10 12">Cofactor biosynthesis; thiamine diphosphate biosynthesis; thiamine phosphate from 4-amino-2-methyl-5-diphosphomethylpyrimidine and 4-methyl-5-(2-phosphoethyl)-thiazole: step 1/1.</text>
</comment>
<dbReference type="GO" id="GO:0004789">
    <property type="term" value="F:thiamine-phosphate diphosphorylase activity"/>
    <property type="evidence" value="ECO:0007669"/>
    <property type="project" value="UniProtKB-EC"/>
</dbReference>
<comment type="catalytic activity">
    <reaction evidence="9 10 11">
        <text>2-[(2R,5Z)-2-carboxy-4-methylthiazol-5(2H)-ylidene]ethyl phosphate + 4-amino-2-methyl-5-(diphosphooxymethyl)pyrimidine + 2 H(+) = thiamine phosphate + CO2 + diphosphate</text>
        <dbReference type="Rhea" id="RHEA:47844"/>
        <dbReference type="ChEBI" id="CHEBI:15378"/>
        <dbReference type="ChEBI" id="CHEBI:16526"/>
        <dbReference type="ChEBI" id="CHEBI:33019"/>
        <dbReference type="ChEBI" id="CHEBI:37575"/>
        <dbReference type="ChEBI" id="CHEBI:57841"/>
        <dbReference type="ChEBI" id="CHEBI:62899"/>
        <dbReference type="EC" id="2.5.1.3"/>
    </reaction>
</comment>
<evidence type="ECO:0000256" key="7">
    <source>
        <dbReference type="ARBA" id="ARBA00047334"/>
    </source>
</evidence>
<evidence type="ECO:0000256" key="6">
    <source>
        <dbReference type="ARBA" id="ARBA00022977"/>
    </source>
</evidence>
<dbReference type="RefSeq" id="WP_192596035.1">
    <property type="nucleotide sequence ID" value="NZ_BAAALJ010000013.1"/>
</dbReference>
<keyword evidence="3 10" id="KW-0808">Transferase</keyword>
<reference evidence="14 15" key="1">
    <citation type="submission" date="2020-10" db="EMBL/GenBank/DDBJ databases">
        <title>Sequencing the genomes of 1000 actinobacteria strains.</title>
        <authorList>
            <person name="Klenk H.-P."/>
        </authorList>
    </citation>
    <scope>NUCLEOTIDE SEQUENCE [LARGE SCALE GENOMIC DNA]</scope>
    <source>
        <strain evidence="14 15">DSM 15666</strain>
    </source>
</reference>
<evidence type="ECO:0000256" key="9">
    <source>
        <dbReference type="ARBA" id="ARBA00047883"/>
    </source>
</evidence>
<evidence type="ECO:0000256" key="4">
    <source>
        <dbReference type="ARBA" id="ARBA00022723"/>
    </source>
</evidence>